<evidence type="ECO:0000256" key="1">
    <source>
        <dbReference type="SAM" id="MobiDB-lite"/>
    </source>
</evidence>
<feature type="region of interest" description="Disordered" evidence="1">
    <location>
        <begin position="28"/>
        <end position="51"/>
    </location>
</feature>
<protein>
    <recommendedName>
        <fullName evidence="4">DUF4349 domain-containing protein</fullName>
    </recommendedName>
</protein>
<evidence type="ECO:0000256" key="3">
    <source>
        <dbReference type="SAM" id="SignalP"/>
    </source>
</evidence>
<proteinExistence type="predicted"/>
<evidence type="ECO:0000259" key="4">
    <source>
        <dbReference type="Pfam" id="PF14257"/>
    </source>
</evidence>
<dbReference type="EMBL" id="AP018827">
    <property type="protein sequence ID" value="BBF79863.1"/>
    <property type="molecule type" value="Genomic_DNA"/>
</dbReference>
<feature type="domain" description="DUF4349" evidence="4">
    <location>
        <begin position="59"/>
        <end position="278"/>
    </location>
</feature>
<evidence type="ECO:0000313" key="6">
    <source>
        <dbReference type="Proteomes" id="UP000278756"/>
    </source>
</evidence>
<name>A0A3G9G475_9CAUL</name>
<keyword evidence="2" id="KW-1133">Transmembrane helix</keyword>
<dbReference type="PROSITE" id="PS51257">
    <property type="entry name" value="PROKAR_LIPOPROTEIN"/>
    <property type="match status" value="1"/>
</dbReference>
<feature type="chain" id="PRO_5018146196" description="DUF4349 domain-containing protein" evidence="3">
    <location>
        <begin position="29"/>
        <end position="295"/>
    </location>
</feature>
<evidence type="ECO:0000313" key="5">
    <source>
        <dbReference type="EMBL" id="BBF79863.1"/>
    </source>
</evidence>
<keyword evidence="3" id="KW-0732">Signal</keyword>
<evidence type="ECO:0000256" key="2">
    <source>
        <dbReference type="SAM" id="Phobius"/>
    </source>
</evidence>
<sequence length="295" mass="31482">MSSRCSGRLAVVLLSASLLTLSACSKPAEEPPLTEEASPADAGGDIAKSTRVDPASVPQLAYDYRFDLSAPDKTVGSMMEGHREACTVAGLATCQVLSLNSQNTGKEGQFHTLTLRATPQWIGLFRKNLNNELKATGAKIESQSIATEDVSLSLIDAEAHIKNQTALRDNLQATLRSHKGKMSEVIELKQQLATIQADIDSAQTAVATMKKRVAMSKMTLTYRPASAVAVDGTWAPLKSALSDVGPNMISVLTVMVAVAGYLLPLGLIAAPVIWWVRRPRKSSKPTRSGENPTAL</sequence>
<keyword evidence="2" id="KW-0812">Transmembrane</keyword>
<dbReference type="OrthoDB" id="7448632at2"/>
<reference evidence="6" key="1">
    <citation type="journal article" date="2017" name="Biotechnol. Biofuels">
        <title>Evaluation of environmental bacterial communities as a factor affecting the growth of duckweed Lemna minor.</title>
        <authorList>
            <person name="Ishizawa H."/>
            <person name="Kuroda M."/>
            <person name="Morikawa M."/>
            <person name="Ike M."/>
        </authorList>
    </citation>
    <scope>NUCLEOTIDE SEQUENCE [LARGE SCALE GENOMIC DNA]</scope>
    <source>
        <strain evidence="6">M6</strain>
    </source>
</reference>
<dbReference type="AlphaFoldDB" id="A0A3G9G475"/>
<organism evidence="5 6">
    <name type="scientific">Asticcacaulis excentricus</name>
    <dbReference type="NCBI Taxonomy" id="78587"/>
    <lineage>
        <taxon>Bacteria</taxon>
        <taxon>Pseudomonadati</taxon>
        <taxon>Pseudomonadota</taxon>
        <taxon>Alphaproteobacteria</taxon>
        <taxon>Caulobacterales</taxon>
        <taxon>Caulobacteraceae</taxon>
        <taxon>Asticcacaulis</taxon>
    </lineage>
</organism>
<dbReference type="Pfam" id="PF14257">
    <property type="entry name" value="DUF4349"/>
    <property type="match status" value="1"/>
</dbReference>
<feature type="transmembrane region" description="Helical" evidence="2">
    <location>
        <begin position="248"/>
        <end position="276"/>
    </location>
</feature>
<dbReference type="InterPro" id="IPR025645">
    <property type="entry name" value="DUF4349"/>
</dbReference>
<dbReference type="RefSeq" id="WP_126419965.1">
    <property type="nucleotide sequence ID" value="NZ_AP018827.1"/>
</dbReference>
<gene>
    <name evidence="5" type="ORF">EM6_0438</name>
</gene>
<feature type="signal peptide" evidence="3">
    <location>
        <begin position="1"/>
        <end position="28"/>
    </location>
</feature>
<keyword evidence="2" id="KW-0472">Membrane</keyword>
<dbReference type="Proteomes" id="UP000278756">
    <property type="component" value="Chromosome 1"/>
</dbReference>
<accession>A0A3G9G475</accession>
<reference evidence="6" key="2">
    <citation type="journal article" date="2017" name="Plant Physiol. Biochem.">
        <title>Differential oxidative and antioxidative response of duckweed Lemna minor toward plant growth promoting/inhibiting bacteria.</title>
        <authorList>
            <person name="Ishizawa H."/>
            <person name="Kuroda M."/>
            <person name="Morikawa M."/>
            <person name="Ike M."/>
        </authorList>
    </citation>
    <scope>NUCLEOTIDE SEQUENCE [LARGE SCALE GENOMIC DNA]</scope>
    <source>
        <strain evidence="6">M6</strain>
    </source>
</reference>